<evidence type="ECO:0000256" key="4">
    <source>
        <dbReference type="ARBA" id="ARBA00022692"/>
    </source>
</evidence>
<keyword evidence="4 7" id="KW-0812">Transmembrane</keyword>
<organism evidence="8 9">
    <name type="scientific">Mariniblastus fucicola</name>
    <dbReference type="NCBI Taxonomy" id="980251"/>
    <lineage>
        <taxon>Bacteria</taxon>
        <taxon>Pseudomonadati</taxon>
        <taxon>Planctomycetota</taxon>
        <taxon>Planctomycetia</taxon>
        <taxon>Pirellulales</taxon>
        <taxon>Pirellulaceae</taxon>
        <taxon>Mariniblastus</taxon>
    </lineage>
</organism>
<sequence length="255" mass="26384">MVSAFLLVFFRIAAMVFTAPILGSKAVSAKHRVLVSLVLAGVSFSAMPQAATNAIPLDANFIAPLASEISIGVSLGLGTMIIFSAAQMAGNILGQLAGLQFFDQLDPTTGGTSSPVGQLFGLTSLATFALMNGPDLVVGSVLHTFHQLPPGTAIASVGLLELIPQILQQSFILSISGVGPGIAAMLVTSITFGFVCRTFPQMNLTSLALGSNVSIMFLAIFLTLGGCIWLFVDDLGPTLEQIQSVFVSSATGFSQ</sequence>
<dbReference type="Pfam" id="PF01311">
    <property type="entry name" value="Bac_export_1"/>
    <property type="match status" value="1"/>
</dbReference>
<keyword evidence="5 7" id="KW-1133">Transmembrane helix</keyword>
<name>A0A5B9PG24_9BACT</name>
<gene>
    <name evidence="8" type="ORF">MFFC18_40970</name>
</gene>
<keyword evidence="9" id="KW-1185">Reference proteome</keyword>
<dbReference type="GO" id="GO:0006605">
    <property type="term" value="P:protein targeting"/>
    <property type="evidence" value="ECO:0007669"/>
    <property type="project" value="InterPro"/>
</dbReference>
<dbReference type="RefSeq" id="WP_148618992.1">
    <property type="nucleotide sequence ID" value="NZ_CP042912.1"/>
</dbReference>
<dbReference type="STRING" id="980251.GCA_001642875_00673"/>
<reference evidence="8 9" key="1">
    <citation type="submission" date="2019-08" db="EMBL/GenBank/DDBJ databases">
        <title>Deep-cultivation of Planctomycetes and their phenomic and genomic characterization uncovers novel biology.</title>
        <authorList>
            <person name="Wiegand S."/>
            <person name="Jogler M."/>
            <person name="Boedeker C."/>
            <person name="Pinto D."/>
            <person name="Vollmers J."/>
            <person name="Rivas-Marin E."/>
            <person name="Kohn T."/>
            <person name="Peeters S.H."/>
            <person name="Heuer A."/>
            <person name="Rast P."/>
            <person name="Oberbeckmann S."/>
            <person name="Bunk B."/>
            <person name="Jeske O."/>
            <person name="Meyerdierks A."/>
            <person name="Storesund J.E."/>
            <person name="Kallscheuer N."/>
            <person name="Luecker S."/>
            <person name="Lage O.M."/>
            <person name="Pohl T."/>
            <person name="Merkel B.J."/>
            <person name="Hornburger P."/>
            <person name="Mueller R.-W."/>
            <person name="Bruemmer F."/>
            <person name="Labrenz M."/>
            <person name="Spormann A.M."/>
            <person name="Op den Camp H."/>
            <person name="Overmann J."/>
            <person name="Amann R."/>
            <person name="Jetten M.S.M."/>
            <person name="Mascher T."/>
            <person name="Medema M.H."/>
            <person name="Devos D.P."/>
            <person name="Kaster A.-K."/>
            <person name="Ovreas L."/>
            <person name="Rohde M."/>
            <person name="Galperin M.Y."/>
            <person name="Jogler C."/>
        </authorList>
    </citation>
    <scope>NUCLEOTIDE SEQUENCE [LARGE SCALE GENOMIC DNA]</scope>
    <source>
        <strain evidence="8 9">FC18</strain>
    </source>
</reference>
<dbReference type="PANTHER" id="PTHR30065">
    <property type="entry name" value="FLAGELLAR BIOSYNTHETIC PROTEIN FLIR"/>
    <property type="match status" value="1"/>
</dbReference>
<keyword evidence="6 7" id="KW-0472">Membrane</keyword>
<keyword evidence="8" id="KW-0966">Cell projection</keyword>
<dbReference type="GO" id="GO:0005886">
    <property type="term" value="C:plasma membrane"/>
    <property type="evidence" value="ECO:0007669"/>
    <property type="project" value="UniProtKB-SubCell"/>
</dbReference>
<feature type="transmembrane region" description="Helical" evidence="7">
    <location>
        <begin position="171"/>
        <end position="195"/>
    </location>
</feature>
<evidence type="ECO:0000313" key="9">
    <source>
        <dbReference type="Proteomes" id="UP000322214"/>
    </source>
</evidence>
<keyword evidence="8" id="KW-0282">Flagellum</keyword>
<evidence type="ECO:0000256" key="6">
    <source>
        <dbReference type="ARBA" id="ARBA00023136"/>
    </source>
</evidence>
<dbReference type="PRINTS" id="PR00953">
    <property type="entry name" value="TYPE3IMRPROT"/>
</dbReference>
<keyword evidence="8" id="KW-0969">Cilium</keyword>
<evidence type="ECO:0000256" key="1">
    <source>
        <dbReference type="ARBA" id="ARBA00004651"/>
    </source>
</evidence>
<evidence type="ECO:0000313" key="8">
    <source>
        <dbReference type="EMBL" id="QEG24180.1"/>
    </source>
</evidence>
<dbReference type="Proteomes" id="UP000322214">
    <property type="component" value="Chromosome"/>
</dbReference>
<protein>
    <submittedName>
        <fullName evidence="8">Flagellar biosynthesis protein FliR</fullName>
    </submittedName>
</protein>
<keyword evidence="3" id="KW-1003">Cell membrane</keyword>
<evidence type="ECO:0000256" key="2">
    <source>
        <dbReference type="ARBA" id="ARBA00009772"/>
    </source>
</evidence>
<comment type="similarity">
    <text evidence="2">Belongs to the FliR/MopE/SpaR family.</text>
</comment>
<dbReference type="KEGG" id="mff:MFFC18_40970"/>
<accession>A0A5B9PG24</accession>
<dbReference type="InterPro" id="IPR002010">
    <property type="entry name" value="T3SS_IM_R"/>
</dbReference>
<evidence type="ECO:0000256" key="5">
    <source>
        <dbReference type="ARBA" id="ARBA00022989"/>
    </source>
</evidence>
<evidence type="ECO:0000256" key="3">
    <source>
        <dbReference type="ARBA" id="ARBA00022475"/>
    </source>
</evidence>
<dbReference type="OrthoDB" id="9807748at2"/>
<feature type="transmembrane region" description="Helical" evidence="7">
    <location>
        <begin position="207"/>
        <end position="232"/>
    </location>
</feature>
<dbReference type="EMBL" id="CP042912">
    <property type="protein sequence ID" value="QEG24180.1"/>
    <property type="molecule type" value="Genomic_DNA"/>
</dbReference>
<dbReference type="PANTHER" id="PTHR30065:SF1">
    <property type="entry name" value="SURFACE PRESENTATION OF ANTIGENS PROTEIN SPAR"/>
    <property type="match status" value="1"/>
</dbReference>
<evidence type="ECO:0000256" key="7">
    <source>
        <dbReference type="SAM" id="Phobius"/>
    </source>
</evidence>
<dbReference type="AlphaFoldDB" id="A0A5B9PG24"/>
<proteinExistence type="inferred from homology"/>
<comment type="subcellular location">
    <subcellularLocation>
        <location evidence="1">Cell membrane</location>
        <topology evidence="1">Multi-pass membrane protein</topology>
    </subcellularLocation>
</comment>